<dbReference type="OrthoDB" id="1188278at2"/>
<feature type="transmembrane region" description="Helical" evidence="1">
    <location>
        <begin position="119"/>
        <end position="135"/>
    </location>
</feature>
<dbReference type="AlphaFoldDB" id="A0A1V6LVR8"/>
<protein>
    <submittedName>
        <fullName evidence="2">Uncharacterized protein</fullName>
    </submittedName>
</protein>
<keyword evidence="3" id="KW-1185">Reference proteome</keyword>
<evidence type="ECO:0000313" key="2">
    <source>
        <dbReference type="EMBL" id="OQD44229.1"/>
    </source>
</evidence>
<gene>
    <name evidence="2" type="ORF">BUL40_01335</name>
</gene>
<comment type="caution">
    <text evidence="2">The sequence shown here is derived from an EMBL/GenBank/DDBJ whole genome shotgun (WGS) entry which is preliminary data.</text>
</comment>
<dbReference type="RefSeq" id="WP_080317768.1">
    <property type="nucleotide sequence ID" value="NZ_MTBC01000001.1"/>
</dbReference>
<evidence type="ECO:0000313" key="3">
    <source>
        <dbReference type="Proteomes" id="UP000191680"/>
    </source>
</evidence>
<evidence type="ECO:0000256" key="1">
    <source>
        <dbReference type="SAM" id="Phobius"/>
    </source>
</evidence>
<keyword evidence="1" id="KW-0812">Transmembrane</keyword>
<accession>A0A1V6LVR8</accession>
<feature type="transmembrane region" description="Helical" evidence="1">
    <location>
        <begin position="208"/>
        <end position="227"/>
    </location>
</feature>
<feature type="transmembrane region" description="Helical" evidence="1">
    <location>
        <begin position="175"/>
        <end position="196"/>
    </location>
</feature>
<dbReference type="EMBL" id="MTBC01000001">
    <property type="protein sequence ID" value="OQD44229.1"/>
    <property type="molecule type" value="Genomic_DNA"/>
</dbReference>
<name>A0A1V6LVR8_9FLAO</name>
<sequence length="245" mass="28572">MKKTLTQEQIAFIETYLIQNKVKYWDVRAELIDHIATQVEEKMSMGVSFDAAMMQVHVSFGNRPQKRKLNKENTQWIFETSIYADHSGFERLIKDKQKQLNIGFRKAFGSTVLKIFKQPKYLLFILLYVFGLYYLESLNFTPKQLKLAVFVPILALSLIPMAYSIFFIGKKRQHLGANLLGVYTMFPLHMFNMLSFMPKSFGLEMTTAGWMVVGFFGLVFGITQYKITTNYISKQKAIYNRWKSV</sequence>
<keyword evidence="1" id="KW-1133">Transmembrane helix</keyword>
<reference evidence="2 3" key="1">
    <citation type="submission" date="2016-12" db="EMBL/GenBank/DDBJ databases">
        <authorList>
            <person name="Song W.-J."/>
            <person name="Kurnit D.M."/>
        </authorList>
    </citation>
    <scope>NUCLEOTIDE SEQUENCE [LARGE SCALE GENOMIC DNA]</scope>
    <source>
        <strain evidence="2 3">HSG9</strain>
    </source>
</reference>
<dbReference type="Proteomes" id="UP000191680">
    <property type="component" value="Unassembled WGS sequence"/>
</dbReference>
<keyword evidence="1" id="KW-0472">Membrane</keyword>
<proteinExistence type="predicted"/>
<organism evidence="2 3">
    <name type="scientific">Croceivirga radicis</name>
    <dbReference type="NCBI Taxonomy" id="1929488"/>
    <lineage>
        <taxon>Bacteria</taxon>
        <taxon>Pseudomonadati</taxon>
        <taxon>Bacteroidota</taxon>
        <taxon>Flavobacteriia</taxon>
        <taxon>Flavobacteriales</taxon>
        <taxon>Flavobacteriaceae</taxon>
        <taxon>Croceivirga</taxon>
    </lineage>
</organism>
<feature type="transmembrane region" description="Helical" evidence="1">
    <location>
        <begin position="147"/>
        <end position="168"/>
    </location>
</feature>